<feature type="compositionally biased region" description="Low complexity" evidence="1">
    <location>
        <begin position="20"/>
        <end position="31"/>
    </location>
</feature>
<evidence type="ECO:0000313" key="2">
    <source>
        <dbReference type="EMBL" id="GGO45760.1"/>
    </source>
</evidence>
<organism evidence="2 3">
    <name type="scientific">Citricoccus zhacaiensis</name>
    <dbReference type="NCBI Taxonomy" id="489142"/>
    <lineage>
        <taxon>Bacteria</taxon>
        <taxon>Bacillati</taxon>
        <taxon>Actinomycetota</taxon>
        <taxon>Actinomycetes</taxon>
        <taxon>Micrococcales</taxon>
        <taxon>Micrococcaceae</taxon>
        <taxon>Citricoccus</taxon>
    </lineage>
</organism>
<evidence type="ECO:0008006" key="4">
    <source>
        <dbReference type="Google" id="ProtNLM"/>
    </source>
</evidence>
<name>A0ABQ2M1G5_9MICC</name>
<evidence type="ECO:0000313" key="3">
    <source>
        <dbReference type="Proteomes" id="UP000642509"/>
    </source>
</evidence>
<proteinExistence type="predicted"/>
<accession>A0ABQ2M1G5</accession>
<feature type="compositionally biased region" description="Low complexity" evidence="1">
    <location>
        <begin position="56"/>
        <end position="65"/>
    </location>
</feature>
<gene>
    <name evidence="2" type="ORF">GCM10010977_19190</name>
</gene>
<comment type="caution">
    <text evidence="2">The sequence shown here is derived from an EMBL/GenBank/DDBJ whole genome shotgun (WGS) entry which is preliminary data.</text>
</comment>
<reference evidence="3" key="1">
    <citation type="journal article" date="2019" name="Int. J. Syst. Evol. Microbiol.">
        <title>The Global Catalogue of Microorganisms (GCM) 10K type strain sequencing project: providing services to taxonomists for standard genome sequencing and annotation.</title>
        <authorList>
            <consortium name="The Broad Institute Genomics Platform"/>
            <consortium name="The Broad Institute Genome Sequencing Center for Infectious Disease"/>
            <person name="Wu L."/>
            <person name="Ma J."/>
        </authorList>
    </citation>
    <scope>NUCLEOTIDE SEQUENCE [LARGE SCALE GENOMIC DNA]</scope>
    <source>
        <strain evidence="3">CGMCC 1.7064</strain>
    </source>
</reference>
<feature type="region of interest" description="Disordered" evidence="1">
    <location>
        <begin position="56"/>
        <end position="78"/>
    </location>
</feature>
<dbReference type="EMBL" id="BMLQ01000005">
    <property type="protein sequence ID" value="GGO45760.1"/>
    <property type="molecule type" value="Genomic_DNA"/>
</dbReference>
<feature type="region of interest" description="Disordered" evidence="1">
    <location>
        <begin position="20"/>
        <end position="39"/>
    </location>
</feature>
<evidence type="ECO:0000256" key="1">
    <source>
        <dbReference type="SAM" id="MobiDB-lite"/>
    </source>
</evidence>
<feature type="compositionally biased region" description="Polar residues" evidence="1">
    <location>
        <begin position="66"/>
        <end position="78"/>
    </location>
</feature>
<protein>
    <recommendedName>
        <fullName evidence="4">Secreted protein</fullName>
    </recommendedName>
</protein>
<keyword evidence="3" id="KW-1185">Reference proteome</keyword>
<dbReference type="Proteomes" id="UP000642509">
    <property type="component" value="Unassembled WGS sequence"/>
</dbReference>
<sequence length="78" mass="8199">MLVWLVWRDWLVPETHRDATPVTTTGVEPGVASGGGVTLRAAGQRPLLPVVEKTWTTAGRGTATRSPFSGPSGTKSGK</sequence>